<proteinExistence type="predicted"/>
<sequence>MYAYLDVMDQGLKTDNALTLSLADFYNRNNSPKPSLSLDLSLDDYDSPSHGRRLIAERQSGTHHVCEQKTSQCKKYLHPQIARLPTSSSKSPKYN</sequence>
<gene>
    <name evidence="1" type="primary">AlNc14C404G11401</name>
    <name evidence="1" type="ORF">ALNC14_128480</name>
</gene>
<dbReference type="AlphaFoldDB" id="F0WYZ0"/>
<organism evidence="1">
    <name type="scientific">Albugo laibachii Nc14</name>
    <dbReference type="NCBI Taxonomy" id="890382"/>
    <lineage>
        <taxon>Eukaryota</taxon>
        <taxon>Sar</taxon>
        <taxon>Stramenopiles</taxon>
        <taxon>Oomycota</taxon>
        <taxon>Peronosporomycetes</taxon>
        <taxon>Albuginales</taxon>
        <taxon>Albuginaceae</taxon>
        <taxon>Albugo</taxon>
    </lineage>
</organism>
<protein>
    <submittedName>
        <fullName evidence="1">AlNc14C404G11401 protein</fullName>
    </submittedName>
</protein>
<name>F0WYZ0_9STRA</name>
<accession>F0WYZ0</accession>
<reference evidence="1" key="1">
    <citation type="journal article" date="2011" name="PLoS Biol.">
        <title>Gene gain and loss during evolution of obligate parasitism in the white rust pathogen of Arabidopsis thaliana.</title>
        <authorList>
            <person name="Kemen E."/>
            <person name="Gardiner A."/>
            <person name="Schultz-Larsen T."/>
            <person name="Kemen A.C."/>
            <person name="Balmuth A.L."/>
            <person name="Robert-Seilaniantz A."/>
            <person name="Bailey K."/>
            <person name="Holub E."/>
            <person name="Studholme D.J."/>
            <person name="Maclean D."/>
            <person name="Jones J.D."/>
        </authorList>
    </citation>
    <scope>NUCLEOTIDE SEQUENCE</scope>
</reference>
<evidence type="ECO:0000313" key="1">
    <source>
        <dbReference type="EMBL" id="CCA26704.1"/>
    </source>
</evidence>
<reference evidence="1" key="2">
    <citation type="submission" date="2011-02" db="EMBL/GenBank/DDBJ databases">
        <authorList>
            <person name="MacLean D."/>
        </authorList>
    </citation>
    <scope>NUCLEOTIDE SEQUENCE</scope>
</reference>
<dbReference type="HOGENOM" id="CLU_2377146_0_0_1"/>
<dbReference type="EMBL" id="FR824447">
    <property type="protein sequence ID" value="CCA26704.1"/>
    <property type="molecule type" value="Genomic_DNA"/>
</dbReference>